<dbReference type="InterPro" id="IPR032438">
    <property type="entry name" value="ERCC3_RAD25_C"/>
</dbReference>
<keyword evidence="3 12" id="KW-0378">Hydrolase</keyword>
<keyword evidence="13" id="KW-1185">Reference proteome</keyword>
<evidence type="ECO:0000259" key="11">
    <source>
        <dbReference type="PROSITE" id="PS51194"/>
    </source>
</evidence>
<dbReference type="Gene3D" id="3.40.50.300">
    <property type="entry name" value="P-loop containing nucleotide triphosphate hydrolases"/>
    <property type="match status" value="2"/>
</dbReference>
<dbReference type="SMART" id="SM00490">
    <property type="entry name" value="HELICc"/>
    <property type="match status" value="1"/>
</dbReference>
<comment type="catalytic activity">
    <reaction evidence="7">
        <text>Couples ATP hydrolysis with the unwinding of duplex DNA by translocating in the 3'-5' direction.</text>
        <dbReference type="EC" id="5.6.2.4"/>
    </reaction>
</comment>
<gene>
    <name evidence="12" type="primary">radD</name>
    <name evidence="12" type="ORF">ENKNEFLB_00999</name>
</gene>
<evidence type="ECO:0000256" key="3">
    <source>
        <dbReference type="ARBA" id="ARBA00022801"/>
    </source>
</evidence>
<dbReference type="PRINTS" id="PR00851">
    <property type="entry name" value="XRODRMPGMNTB"/>
</dbReference>
<keyword evidence="6" id="KW-0413">Isomerase</keyword>
<dbReference type="Pfam" id="PF04851">
    <property type="entry name" value="ResIII"/>
    <property type="match status" value="1"/>
</dbReference>
<dbReference type="PANTHER" id="PTHR11274:SF0">
    <property type="entry name" value="GENERAL TRANSCRIPTION AND DNA REPAIR FACTOR IIH HELICASE SUBUNIT XPB"/>
    <property type="match status" value="1"/>
</dbReference>
<evidence type="ECO:0000256" key="5">
    <source>
        <dbReference type="ARBA" id="ARBA00022840"/>
    </source>
</evidence>
<keyword evidence="2" id="KW-0547">Nucleotide-binding</keyword>
<protein>
    <recommendedName>
        <fullName evidence="8">DNA 3'-5' helicase</fullName>
        <ecNumber evidence="8">5.6.2.4</ecNumber>
    </recommendedName>
</protein>
<dbReference type="InterPro" id="IPR050615">
    <property type="entry name" value="ATP-dep_DNA_Helicase"/>
</dbReference>
<dbReference type="PANTHER" id="PTHR11274">
    <property type="entry name" value="RAD25/XP-B DNA REPAIR HELICASE"/>
    <property type="match status" value="1"/>
</dbReference>
<feature type="domain" description="Helicase C-terminal" evidence="11">
    <location>
        <begin position="399"/>
        <end position="546"/>
    </location>
</feature>
<dbReference type="InterPro" id="IPR032830">
    <property type="entry name" value="XPB/Ssl2_N"/>
</dbReference>
<comment type="catalytic activity">
    <reaction evidence="9">
        <text>ATP + H2O = ADP + phosphate + H(+)</text>
        <dbReference type="Rhea" id="RHEA:13065"/>
        <dbReference type="ChEBI" id="CHEBI:15377"/>
        <dbReference type="ChEBI" id="CHEBI:15378"/>
        <dbReference type="ChEBI" id="CHEBI:30616"/>
        <dbReference type="ChEBI" id="CHEBI:43474"/>
        <dbReference type="ChEBI" id="CHEBI:456216"/>
        <dbReference type="EC" id="5.6.2.4"/>
    </reaction>
</comment>
<dbReference type="Pfam" id="PF16203">
    <property type="entry name" value="ERCC3_RAD25_C"/>
    <property type="match status" value="1"/>
</dbReference>
<evidence type="ECO:0000256" key="4">
    <source>
        <dbReference type="ARBA" id="ARBA00022806"/>
    </source>
</evidence>
<dbReference type="CDD" id="cd18789">
    <property type="entry name" value="SF2_C_XPB"/>
    <property type="match status" value="1"/>
</dbReference>
<dbReference type="EMBL" id="CP075371">
    <property type="protein sequence ID" value="QVT78621.1"/>
    <property type="molecule type" value="Genomic_DNA"/>
</dbReference>
<dbReference type="PROSITE" id="PS51192">
    <property type="entry name" value="HELICASE_ATP_BIND_1"/>
    <property type="match status" value="1"/>
</dbReference>
<sequence length="546" mass="60827">MNDGPLIVQSDKTLLLEIDHERAADCRKAIAPFAELERSPEHVHTYRLTPLGLWNARAAGHDAEQVVDTLLEFSRYSVPHSLLVDVAETMARYGRLRLEKHPTHGLVMSSTDRPVLEEVLRAKKVQGMLGARLDDDTVVVHASERGNLKQALLKLGWPAEDWAGYVDGEAHEIDLDETSWQLRDYQRDAADSFWNGGSGVVVLPCGAGKTMVGAAAMAHAKATTLILVTNTVSARQWKDELIKRTSLTEDEIGEYSGAVKEVRPVTIATYQVLTMRRKGVFPHLELLDARDWGLIVYDEVHLLPAPIFRMTANLQARRRIGLTATLVREDGREGDVFSLIGPKRYDAPWKDIEAQGWIAPADCVEVRVTLPENERLVYATAEPEERYRLAACTPHKTGVVRELVERHRGQPTLVIGQYIEQLDELAATLDAPLIKGDTTVKERQRLFEAFRSGEIGLLVVSKVANFSIDLPSAEVAIQVSGSFGSRQEEAQRLGRLMRPKAGGQTARFYAVVARDTVDAEFAQNRQRFLAEQGYAYRIVDAEDLPA</sequence>
<evidence type="ECO:0000256" key="6">
    <source>
        <dbReference type="ARBA" id="ARBA00023235"/>
    </source>
</evidence>
<evidence type="ECO:0000256" key="9">
    <source>
        <dbReference type="ARBA" id="ARBA00048988"/>
    </source>
</evidence>
<dbReference type="GO" id="GO:0016787">
    <property type="term" value="F:hydrolase activity"/>
    <property type="evidence" value="ECO:0007669"/>
    <property type="project" value="UniProtKB-KW"/>
</dbReference>
<accession>A0ABX8EDR0</accession>
<name>A0ABX8EDR0_9ACTN</name>
<dbReference type="RefSeq" id="WP_214058187.1">
    <property type="nucleotide sequence ID" value="NZ_BAAAHS010000036.1"/>
</dbReference>
<dbReference type="SUPFAM" id="SSF52540">
    <property type="entry name" value="P-loop containing nucleoside triphosphate hydrolases"/>
    <property type="match status" value="2"/>
</dbReference>
<dbReference type="GO" id="GO:0003678">
    <property type="term" value="F:DNA helicase activity"/>
    <property type="evidence" value="ECO:0007669"/>
    <property type="project" value="UniProtKB-EC"/>
</dbReference>
<dbReference type="EC" id="5.6.2.4" evidence="8"/>
<evidence type="ECO:0000313" key="12">
    <source>
        <dbReference type="EMBL" id="QVT78621.1"/>
    </source>
</evidence>
<feature type="domain" description="Helicase ATP-binding" evidence="10">
    <location>
        <begin position="190"/>
        <end position="344"/>
    </location>
</feature>
<keyword evidence="5" id="KW-0067">ATP-binding</keyword>
<dbReference type="Proteomes" id="UP000679307">
    <property type="component" value="Chromosome"/>
</dbReference>
<dbReference type="InterPro" id="IPR006935">
    <property type="entry name" value="Helicase/UvrB_N"/>
</dbReference>
<dbReference type="InterPro" id="IPR027417">
    <property type="entry name" value="P-loop_NTPase"/>
</dbReference>
<keyword evidence="4 12" id="KW-0347">Helicase</keyword>
<evidence type="ECO:0000256" key="1">
    <source>
        <dbReference type="ARBA" id="ARBA00006637"/>
    </source>
</evidence>
<evidence type="ECO:0000259" key="10">
    <source>
        <dbReference type="PROSITE" id="PS51192"/>
    </source>
</evidence>
<evidence type="ECO:0000256" key="7">
    <source>
        <dbReference type="ARBA" id="ARBA00034617"/>
    </source>
</evidence>
<evidence type="ECO:0000256" key="8">
    <source>
        <dbReference type="ARBA" id="ARBA00034808"/>
    </source>
</evidence>
<organism evidence="12 13">
    <name type="scientific">Nocardioides aquaticus</name>
    <dbReference type="NCBI Taxonomy" id="160826"/>
    <lineage>
        <taxon>Bacteria</taxon>
        <taxon>Bacillati</taxon>
        <taxon>Actinomycetota</taxon>
        <taxon>Actinomycetes</taxon>
        <taxon>Propionibacteriales</taxon>
        <taxon>Nocardioidaceae</taxon>
        <taxon>Nocardioides</taxon>
    </lineage>
</organism>
<dbReference type="InterPro" id="IPR001650">
    <property type="entry name" value="Helicase_C-like"/>
</dbReference>
<comment type="similarity">
    <text evidence="1">Belongs to the helicase family. RAD25/XPB subfamily.</text>
</comment>
<dbReference type="InterPro" id="IPR014001">
    <property type="entry name" value="Helicase_ATP-bd"/>
</dbReference>
<evidence type="ECO:0000313" key="13">
    <source>
        <dbReference type="Proteomes" id="UP000679307"/>
    </source>
</evidence>
<dbReference type="Pfam" id="PF13625">
    <property type="entry name" value="Helicase_C_3"/>
    <property type="match status" value="1"/>
</dbReference>
<proteinExistence type="inferred from homology"/>
<reference evidence="12 13" key="1">
    <citation type="submission" date="2021-05" db="EMBL/GenBank/DDBJ databases">
        <title>Complete genome of Nocardioides aquaticus KCTC 9944T isolated from meromictic and hypersaline Ekho Lake, Antarctica.</title>
        <authorList>
            <person name="Hwang K."/>
            <person name="Kim K.M."/>
            <person name="Choe H."/>
        </authorList>
    </citation>
    <scope>NUCLEOTIDE SEQUENCE [LARGE SCALE GENOMIC DNA]</scope>
    <source>
        <strain evidence="12 13">KCTC 9944</strain>
    </source>
</reference>
<evidence type="ECO:0000256" key="2">
    <source>
        <dbReference type="ARBA" id="ARBA00022741"/>
    </source>
</evidence>
<dbReference type="NCBIfam" id="NF045503">
    <property type="entry name" value="repair_heli_XPB"/>
    <property type="match status" value="1"/>
</dbReference>
<dbReference type="PROSITE" id="PS51194">
    <property type="entry name" value="HELICASE_CTER"/>
    <property type="match status" value="1"/>
</dbReference>
<dbReference type="SMART" id="SM00487">
    <property type="entry name" value="DEXDc"/>
    <property type="match status" value="1"/>
</dbReference>